<dbReference type="PRINTS" id="PR00219">
    <property type="entry name" value="SYNAPTOBREVN"/>
</dbReference>
<dbReference type="Gene3D" id="1.20.5.110">
    <property type="match status" value="1"/>
</dbReference>
<evidence type="ECO:0000313" key="5">
    <source>
        <dbReference type="Proteomes" id="UP001432027"/>
    </source>
</evidence>
<keyword evidence="1" id="KW-0175">Coiled coil</keyword>
<keyword evidence="5" id="KW-1185">Reference proteome</keyword>
<reference evidence="4" key="1">
    <citation type="submission" date="2023-10" db="EMBL/GenBank/DDBJ databases">
        <title>Genome assembly of Pristionchus species.</title>
        <authorList>
            <person name="Yoshida K."/>
            <person name="Sommer R.J."/>
        </authorList>
    </citation>
    <scope>NUCLEOTIDE SEQUENCE</scope>
    <source>
        <strain evidence="4">RS0144</strain>
    </source>
</reference>
<dbReference type="GO" id="GO:0016192">
    <property type="term" value="P:vesicle-mediated transport"/>
    <property type="evidence" value="ECO:0007669"/>
    <property type="project" value="InterPro"/>
</dbReference>
<dbReference type="PROSITE" id="PS50892">
    <property type="entry name" value="V_SNARE"/>
    <property type="match status" value="1"/>
</dbReference>
<protein>
    <recommendedName>
        <fullName evidence="3">V-SNARE coiled-coil homology domain-containing protein</fullName>
    </recommendedName>
</protein>
<feature type="transmembrane region" description="Helical" evidence="2">
    <location>
        <begin position="84"/>
        <end position="101"/>
    </location>
</feature>
<evidence type="ECO:0000256" key="1">
    <source>
        <dbReference type="PROSITE-ProRule" id="PRU00290"/>
    </source>
</evidence>
<dbReference type="PANTHER" id="PTHR45701">
    <property type="entry name" value="SYNAPTOBREVIN FAMILY MEMBER"/>
    <property type="match status" value="1"/>
</dbReference>
<dbReference type="SUPFAM" id="SSF58038">
    <property type="entry name" value="SNARE fusion complex"/>
    <property type="match status" value="1"/>
</dbReference>
<keyword evidence="2" id="KW-1133">Transmembrane helix</keyword>
<dbReference type="Pfam" id="PF00957">
    <property type="entry name" value="Synaptobrevin"/>
    <property type="match status" value="1"/>
</dbReference>
<sequence length="102" mass="12042">MNHLGLPITQLNPSSKREIDNHIMKTQQELDQVMRIMRSNLEKLAERGEKLDELTLRADALQGSTNQFGQTTHTIVRKYRRRPCLFYFYIILSIFTLLICLY</sequence>
<evidence type="ECO:0000313" key="4">
    <source>
        <dbReference type="EMBL" id="GMS88553.1"/>
    </source>
</evidence>
<accession>A0AAV5T2X8</accession>
<proteinExistence type="predicted"/>
<dbReference type="InterPro" id="IPR042855">
    <property type="entry name" value="V_SNARE_CC"/>
</dbReference>
<name>A0AAV5T2X8_9BILA</name>
<dbReference type="AlphaFoldDB" id="A0AAV5T2X8"/>
<dbReference type="EMBL" id="BTSX01000003">
    <property type="protein sequence ID" value="GMS88553.1"/>
    <property type="molecule type" value="Genomic_DNA"/>
</dbReference>
<dbReference type="Proteomes" id="UP001432027">
    <property type="component" value="Unassembled WGS sequence"/>
</dbReference>
<dbReference type="InterPro" id="IPR001388">
    <property type="entry name" value="Synaptobrevin-like"/>
</dbReference>
<dbReference type="GO" id="GO:0016020">
    <property type="term" value="C:membrane"/>
    <property type="evidence" value="ECO:0007669"/>
    <property type="project" value="InterPro"/>
</dbReference>
<evidence type="ECO:0000259" key="3">
    <source>
        <dbReference type="PROSITE" id="PS50892"/>
    </source>
</evidence>
<comment type="caution">
    <text evidence="4">The sequence shown here is derived from an EMBL/GenBank/DDBJ whole genome shotgun (WGS) entry which is preliminary data.</text>
</comment>
<keyword evidence="2" id="KW-0812">Transmembrane</keyword>
<feature type="domain" description="V-SNARE coiled-coil homology" evidence="3">
    <location>
        <begin position="22"/>
        <end position="82"/>
    </location>
</feature>
<feature type="non-terminal residue" evidence="4">
    <location>
        <position position="102"/>
    </location>
</feature>
<dbReference type="InterPro" id="IPR016444">
    <property type="entry name" value="Synaptobrevin/VAMP"/>
</dbReference>
<evidence type="ECO:0000256" key="2">
    <source>
        <dbReference type="SAM" id="Phobius"/>
    </source>
</evidence>
<gene>
    <name evidence="4" type="ORF">PENTCL1PPCAC_10728</name>
</gene>
<organism evidence="4 5">
    <name type="scientific">Pristionchus entomophagus</name>
    <dbReference type="NCBI Taxonomy" id="358040"/>
    <lineage>
        <taxon>Eukaryota</taxon>
        <taxon>Metazoa</taxon>
        <taxon>Ecdysozoa</taxon>
        <taxon>Nematoda</taxon>
        <taxon>Chromadorea</taxon>
        <taxon>Rhabditida</taxon>
        <taxon>Rhabditina</taxon>
        <taxon>Diplogasteromorpha</taxon>
        <taxon>Diplogasteroidea</taxon>
        <taxon>Neodiplogasteridae</taxon>
        <taxon>Pristionchus</taxon>
    </lineage>
</organism>
<keyword evidence="2" id="KW-0472">Membrane</keyword>